<dbReference type="AlphaFoldDB" id="A0A8R2NMY4"/>
<proteinExistence type="inferred from homology"/>
<dbReference type="PANTHER" id="PTHR12444:SF8">
    <property type="entry name" value="PROTEIN EFR3 HOMOLOG CMP44E"/>
    <property type="match status" value="1"/>
</dbReference>
<dbReference type="InterPro" id="IPR049152">
    <property type="entry name" value="EFR3-like_ARM"/>
</dbReference>
<dbReference type="InterPro" id="IPR011989">
    <property type="entry name" value="ARM-like"/>
</dbReference>
<dbReference type="PANTHER" id="PTHR12444">
    <property type="entry name" value="PROTEIN EFR3 HOMOLOG CMP44E"/>
    <property type="match status" value="1"/>
</dbReference>
<reference evidence="3" key="1">
    <citation type="submission" date="2010-06" db="EMBL/GenBank/DDBJ databases">
        <authorList>
            <person name="Jiang H."/>
            <person name="Abraham K."/>
            <person name="Ali S."/>
            <person name="Alsbrooks S.L."/>
            <person name="Anim B.N."/>
            <person name="Anosike U.S."/>
            <person name="Attaway T."/>
            <person name="Bandaranaike D.P."/>
            <person name="Battles P.K."/>
            <person name="Bell S.N."/>
            <person name="Bell A.V."/>
            <person name="Beltran B."/>
            <person name="Bickham C."/>
            <person name="Bustamante Y."/>
            <person name="Caleb T."/>
            <person name="Canada A."/>
            <person name="Cardenas V."/>
            <person name="Carter K."/>
            <person name="Chacko J."/>
            <person name="Chandrabose M.N."/>
            <person name="Chavez D."/>
            <person name="Chavez A."/>
            <person name="Chen L."/>
            <person name="Chu H.-S."/>
            <person name="Claassen K.J."/>
            <person name="Cockrell R."/>
            <person name="Collins M."/>
            <person name="Cooper J.A."/>
            <person name="Cree A."/>
            <person name="Curry S.M."/>
            <person name="Da Y."/>
            <person name="Dao M.D."/>
            <person name="Das B."/>
            <person name="Davila M.-L."/>
            <person name="Davy-Carroll L."/>
            <person name="Denson S."/>
            <person name="Dinh H."/>
            <person name="Ebong V.E."/>
            <person name="Edwards J.R."/>
            <person name="Egan A."/>
            <person name="El-Daye J."/>
            <person name="Escobedo L."/>
            <person name="Fernandez S."/>
            <person name="Fernando P.R."/>
            <person name="Flagg N."/>
            <person name="Forbes L.D."/>
            <person name="Fowler R.G."/>
            <person name="Fu Q."/>
            <person name="Gabisi R.A."/>
            <person name="Ganer J."/>
            <person name="Garbino Pronczuk A."/>
            <person name="Garcia R.M."/>
            <person name="Garner T."/>
            <person name="Garrett T.E."/>
            <person name="Gonzalez D.A."/>
            <person name="Hamid H."/>
            <person name="Hawkins E.S."/>
            <person name="Hirani K."/>
            <person name="Hogues M.E."/>
            <person name="Hollins B."/>
            <person name="Hsiao C.-H."/>
            <person name="Jabil R."/>
            <person name="James M.L."/>
            <person name="Jhangiani S.N."/>
            <person name="Johnson B."/>
            <person name="Johnson Q."/>
            <person name="Joshi V."/>
            <person name="Kalu J.B."/>
            <person name="Kam C."/>
            <person name="Kashfia A."/>
            <person name="Keebler J."/>
            <person name="Kisamo H."/>
            <person name="Kovar C.L."/>
            <person name="Lago L.A."/>
            <person name="Lai C.-Y."/>
            <person name="Laidlaw J."/>
            <person name="Lara F."/>
            <person name="Le T.-K."/>
            <person name="Lee S.L."/>
            <person name="Legall F.H."/>
            <person name="Lemon S.J."/>
            <person name="Lewis L.R."/>
            <person name="Li B."/>
            <person name="Liu Y."/>
            <person name="Liu Y.-S."/>
            <person name="Lopez J."/>
            <person name="Lozado R.J."/>
            <person name="Lu J."/>
            <person name="Madu R.C."/>
            <person name="Maheshwari M."/>
            <person name="Maheshwari R."/>
            <person name="Malloy K."/>
            <person name="Martinez E."/>
            <person name="Mathew T."/>
            <person name="Mercado I.C."/>
            <person name="Mercado C."/>
            <person name="Meyer B."/>
            <person name="Montgomery K."/>
            <person name="Morgan M.B."/>
            <person name="Munidasa M."/>
            <person name="Nazareth L.V."/>
            <person name="Nelson J."/>
            <person name="Ng B.M."/>
            <person name="Nguyen N.B."/>
            <person name="Nguyen P.Q."/>
            <person name="Nguyen T."/>
            <person name="Obregon M."/>
            <person name="Okwuonu G.O."/>
            <person name="Onwere C.G."/>
            <person name="Orozco G."/>
            <person name="Parra A."/>
            <person name="Patel S."/>
            <person name="Patil S."/>
            <person name="Perez A."/>
            <person name="Perez Y."/>
            <person name="Pham C."/>
            <person name="Primus E.L."/>
            <person name="Pu L.-L."/>
            <person name="Puazo M."/>
            <person name="Qin X."/>
            <person name="Quiroz J.B."/>
            <person name="Reese J."/>
            <person name="Richards S."/>
            <person name="Rives C.M."/>
            <person name="Robberts R."/>
            <person name="Ruiz S.J."/>
            <person name="Ruiz M.J."/>
            <person name="Santibanez J."/>
            <person name="Schneider B.W."/>
            <person name="Sisson I."/>
            <person name="Smith M."/>
            <person name="Sodergren E."/>
            <person name="Song X.-Z."/>
            <person name="Song B.B."/>
            <person name="Summersgill H."/>
            <person name="Thelus R."/>
            <person name="Thornton R.D."/>
            <person name="Trejos Z.Y."/>
            <person name="Usmani K."/>
            <person name="Vattathil S."/>
            <person name="Villasana D."/>
            <person name="Walker D.L."/>
            <person name="Wang S."/>
            <person name="Wang K."/>
            <person name="White C.S."/>
            <person name="Williams A.C."/>
            <person name="Williamson J."/>
            <person name="Wilson K."/>
            <person name="Woghiren I.O."/>
            <person name="Woodworth J.R."/>
            <person name="Worley K.C."/>
            <person name="Wright R.A."/>
            <person name="Wu W."/>
            <person name="Young L."/>
            <person name="Zhang L."/>
            <person name="Zhang J."/>
            <person name="Zhu Y."/>
            <person name="Muzny D.M."/>
            <person name="Weinstock G."/>
            <person name="Gibbs R.A."/>
        </authorList>
    </citation>
    <scope>NUCLEOTIDE SEQUENCE [LARGE SCALE GENOMIC DNA]</scope>
    <source>
        <strain evidence="3">LSR1</strain>
    </source>
</reference>
<keyword evidence="3" id="KW-1185">Reference proteome</keyword>
<dbReference type="OrthoDB" id="19232at2759"/>
<organism evidence="2 3">
    <name type="scientific">Acyrthosiphon pisum</name>
    <name type="common">Pea aphid</name>
    <dbReference type="NCBI Taxonomy" id="7029"/>
    <lineage>
        <taxon>Eukaryota</taxon>
        <taxon>Metazoa</taxon>
        <taxon>Ecdysozoa</taxon>
        <taxon>Arthropoda</taxon>
        <taxon>Hexapoda</taxon>
        <taxon>Insecta</taxon>
        <taxon>Pterygota</taxon>
        <taxon>Neoptera</taxon>
        <taxon>Paraneoptera</taxon>
        <taxon>Hemiptera</taxon>
        <taxon>Sternorrhyncha</taxon>
        <taxon>Aphidomorpha</taxon>
        <taxon>Aphidoidea</taxon>
        <taxon>Aphididae</taxon>
        <taxon>Macrosiphini</taxon>
        <taxon>Acyrthosiphon</taxon>
    </lineage>
</organism>
<comment type="similarity">
    <text evidence="1">Belongs to the EFR3 family.</text>
</comment>
<dbReference type="SUPFAM" id="SSF48371">
    <property type="entry name" value="ARM repeat"/>
    <property type="match status" value="1"/>
</dbReference>
<accession>A0A8R2NMY4</accession>
<evidence type="ECO:0000256" key="1">
    <source>
        <dbReference type="ARBA" id="ARBA00010216"/>
    </source>
</evidence>
<evidence type="ECO:0008006" key="4">
    <source>
        <dbReference type="Google" id="ProtNLM"/>
    </source>
</evidence>
<dbReference type="InterPro" id="IPR016024">
    <property type="entry name" value="ARM-type_fold"/>
</dbReference>
<protein>
    <recommendedName>
        <fullName evidence="4">Protein EFR3 cmp44E</fullName>
    </recommendedName>
</protein>
<dbReference type="EnsemblMetazoa" id="XM_029487875.1">
    <property type="protein sequence ID" value="XP_029343735.1"/>
    <property type="gene ID" value="LOC100168340"/>
</dbReference>
<evidence type="ECO:0000313" key="3">
    <source>
        <dbReference type="Proteomes" id="UP000007819"/>
    </source>
</evidence>
<evidence type="ECO:0000313" key="2">
    <source>
        <dbReference type="EnsemblMetazoa" id="XP_029343735.1"/>
    </source>
</evidence>
<dbReference type="InterPro" id="IPR051851">
    <property type="entry name" value="EFR3_Homologs"/>
</dbReference>
<sequence length="852" mass="96083">MGFAGGILYITVADVKPTSSRAIIVHGVLLDTISIAHIRRINYSADVMKCVDTIVDKCTDPGCCLSRMRPRYKRLVDNIFPSVPQDGLVKNNMEKLTFYALSSPEKLDRIGEYLFQKASRDISRKRNEFVMIAMEAMDQLLVACHAQTLNLFVESYLRIVQKLLESSEPSLQILATQSFVRFSNIEEDTPSYHRRYDFFVSKFSSMCHNNNPNLVTMEMIRMAGIKGIQGVIRKTVSDDLVENIWEPVHMDKIVPSLLFNMHTMKSKTDIVVESGISEEVNDKTDSFSLAESCLRELIGRASFGHVKSVIRPVLKHLDAHHMWVPNVFATQCFRILMFSIQSQYSYAVVETLMTHLDENGNASPKIRTSIADVLSKIIAIAANESVGPTVLEIINSLLTNLRTSVTRRPPSNTGLSESDGENEYREALIHALGEFAAHLPDYQKIEIMMFIMSKVPQFKSSNNPNDLHVQRMCLKSLLMVSTKYSSVQMNATFPQSFLDLLLKTLTASEDEIRFIVLRILHTLLDRHNNASKLSKATVNITKSEINLEKCSRSDTIFIRKHAQDIYVSIYESLEMTNNTVENVEAVYTTLALICIELLSEETVLDFIRLILSIQELAITNAVLSTQQKFHLHGLVISIMLLVAIVTDLHPLKDYVEKVIEQRKLLSATHLLPELSVHNEVKSSSLLPAGVLIEEPELTEALKASGIDITTETGPVLAHRRSWVENTNMSMKGSFTDLSNLDLDSVNSTPAMQRRFSPNEDLSFEAMKRSLLDNPVVRVEQNTRQTQLCDMFRNTSFQDLVAISTASKDEESLHSKITDVFNKVDISNKLSAVETTNQPIPIYETLFPELFAF</sequence>
<reference evidence="2" key="2">
    <citation type="submission" date="2022-06" db="UniProtKB">
        <authorList>
            <consortium name="EnsemblMetazoa"/>
        </authorList>
    </citation>
    <scope>IDENTIFICATION</scope>
</reference>
<dbReference type="GO" id="GO:0072659">
    <property type="term" value="P:protein localization to plasma membrane"/>
    <property type="evidence" value="ECO:0007669"/>
    <property type="project" value="TreeGrafter"/>
</dbReference>
<dbReference type="Pfam" id="PF21052">
    <property type="entry name" value="EFR3_ARM"/>
    <property type="match status" value="1"/>
</dbReference>
<dbReference type="GO" id="GO:0005886">
    <property type="term" value="C:plasma membrane"/>
    <property type="evidence" value="ECO:0007669"/>
    <property type="project" value="TreeGrafter"/>
</dbReference>
<dbReference type="Proteomes" id="UP000007819">
    <property type="component" value="Chromosome A1"/>
</dbReference>
<dbReference type="Gene3D" id="1.25.10.10">
    <property type="entry name" value="Leucine-rich Repeat Variant"/>
    <property type="match status" value="1"/>
</dbReference>
<name>A0A8R2NMY4_ACYPI</name>